<proteinExistence type="predicted"/>
<keyword evidence="1" id="KW-0472">Membrane</keyword>
<reference evidence="3" key="2">
    <citation type="submission" date="2015-07" db="EMBL/GenBank/DDBJ databases">
        <authorList>
            <person name="Noorani M."/>
        </authorList>
    </citation>
    <scope>NUCLEOTIDE SEQUENCE [LARGE SCALE GENOMIC DNA]</scope>
    <source>
        <strain evidence="3">ATCC 27428</strain>
    </source>
</reference>
<keyword evidence="4" id="KW-1185">Reference proteome</keyword>
<reference evidence="2 5" key="3">
    <citation type="submission" date="2020-08" db="EMBL/GenBank/DDBJ databases">
        <title>Genomic Encyclopedia of Type Strains, Phase III (KMG-III): the genomes of soil and plant-associated and newly described type strains.</title>
        <authorList>
            <person name="Whitman W."/>
        </authorList>
    </citation>
    <scope>NUCLEOTIDE SEQUENCE [LARGE SCALE GENOMIC DNA]</scope>
    <source>
        <strain evidence="2 5">CECT 3259</strain>
    </source>
</reference>
<evidence type="ECO:0000313" key="4">
    <source>
        <dbReference type="Proteomes" id="UP000235945"/>
    </source>
</evidence>
<keyword evidence="1" id="KW-1133">Transmembrane helix</keyword>
<dbReference type="EMBL" id="JACHJF010000002">
    <property type="protein sequence ID" value="MBB5117572.1"/>
    <property type="molecule type" value="Genomic_DNA"/>
</dbReference>
<comment type="caution">
    <text evidence="3">The sequence shown here is derived from an EMBL/GenBank/DDBJ whole genome shotgun (WGS) entry which is preliminary data.</text>
</comment>
<dbReference type="Proteomes" id="UP000528608">
    <property type="component" value="Unassembled WGS sequence"/>
</dbReference>
<dbReference type="Proteomes" id="UP000235945">
    <property type="component" value="Unassembled WGS sequence"/>
</dbReference>
<dbReference type="OrthoDB" id="4224232at2"/>
<evidence type="ECO:0000256" key="1">
    <source>
        <dbReference type="SAM" id="Phobius"/>
    </source>
</evidence>
<dbReference type="RefSeq" id="WP_102916716.1">
    <property type="nucleotide sequence ID" value="NZ_JACHJF010000002.1"/>
</dbReference>
<accession>A0A2N8P311</accession>
<reference evidence="4" key="1">
    <citation type="submission" date="2015-07" db="EMBL/GenBank/DDBJ databases">
        <authorList>
            <person name="Graham D.E."/>
            <person name="Giannone R.J."/>
            <person name="Gulvik C.A."/>
            <person name="Hettich R.L."/>
            <person name="Klingeman D.M."/>
            <person name="Mahan K.M."/>
            <person name="Parry R.J."/>
            <person name="Spain J.C."/>
        </authorList>
    </citation>
    <scope>NUCLEOTIDE SEQUENCE [LARGE SCALE GENOMIC DNA]</scope>
    <source>
        <strain evidence="4">ATCC 27428</strain>
    </source>
</reference>
<name>A0A2N8P311_STREU</name>
<feature type="transmembrane region" description="Helical" evidence="1">
    <location>
        <begin position="64"/>
        <end position="80"/>
    </location>
</feature>
<protein>
    <submittedName>
        <fullName evidence="3">Uncharacterized protein</fullName>
    </submittedName>
</protein>
<sequence>MKLAIGDVVQGHHEVALGTVAGITDHGDGKLVVVRVPGGGLRLLDPSALTLVARRAVPTTPGRSVAALIVLGIALIAALIGCRSAEDLGADWLLTVLAGLGSYKAVVITYECWLHLTGPRRFRV</sequence>
<gene>
    <name evidence="3" type="ORF">AF335_03410</name>
    <name evidence="2" type="ORF">FHS36_000978</name>
</gene>
<evidence type="ECO:0000313" key="5">
    <source>
        <dbReference type="Proteomes" id="UP000528608"/>
    </source>
</evidence>
<evidence type="ECO:0000313" key="3">
    <source>
        <dbReference type="EMBL" id="PNE35399.1"/>
    </source>
</evidence>
<organism evidence="3 4">
    <name type="scientific">Streptomyces eurocidicus</name>
    <name type="common">Streptoverticillium eurocidicus</name>
    <dbReference type="NCBI Taxonomy" id="66423"/>
    <lineage>
        <taxon>Bacteria</taxon>
        <taxon>Bacillati</taxon>
        <taxon>Actinomycetota</taxon>
        <taxon>Actinomycetes</taxon>
        <taxon>Kitasatosporales</taxon>
        <taxon>Streptomycetaceae</taxon>
        <taxon>Streptomyces</taxon>
    </lineage>
</organism>
<keyword evidence="1" id="KW-0812">Transmembrane</keyword>
<dbReference type="AlphaFoldDB" id="A0A2N8P311"/>
<feature type="transmembrane region" description="Helical" evidence="1">
    <location>
        <begin position="92"/>
        <end position="113"/>
    </location>
</feature>
<evidence type="ECO:0000313" key="2">
    <source>
        <dbReference type="EMBL" id="MBB5117572.1"/>
    </source>
</evidence>
<dbReference type="EMBL" id="LGUI01000001">
    <property type="protein sequence ID" value="PNE35399.1"/>
    <property type="molecule type" value="Genomic_DNA"/>
</dbReference>